<reference evidence="8" key="1">
    <citation type="submission" date="2018-04" db="EMBL/GenBank/DDBJ databases">
        <authorList>
            <person name="Go L.Y."/>
            <person name="Mitchell J.A."/>
        </authorList>
    </citation>
    <scope>NUCLEOTIDE SEQUENCE</scope>
    <source>
        <tissue evidence="8">Whole organism</tissue>
    </source>
</reference>
<feature type="region of interest" description="Disordered" evidence="7">
    <location>
        <begin position="410"/>
        <end position="485"/>
    </location>
</feature>
<evidence type="ECO:0000313" key="8">
    <source>
        <dbReference type="EMBL" id="SSX14260.1"/>
    </source>
</evidence>
<feature type="transmembrane region" description="Helical" evidence="6">
    <location>
        <begin position="230"/>
        <end position="252"/>
    </location>
</feature>
<keyword evidence="6" id="KW-0406">Ion transport</keyword>
<dbReference type="GO" id="GO:0005886">
    <property type="term" value="C:plasma membrane"/>
    <property type="evidence" value="ECO:0007669"/>
    <property type="project" value="UniProtKB-SubCell"/>
</dbReference>
<sequence>MTVPYTREVPNGSSFGVFWKILWLWSGSVYKLIWRELTFYLAIYYAINFLYLYKFSEEQRLTFDELRKYISKNNGSIPMSFVLGFYVTLVVNRWWDQFRLLPWPDTLALFISAAIPGNDEVGRLMRRNVVRYMMLSYVITLRMISLRVKKRFPTWQHLVDSGFMHESEKKIFELMDLRHPMSKYWMPLVWATNIINRARKEELIKSDQLVQTLLTELSDIRVRLSGLHGYDFVCVPLVYTQVVTIALYSYFGAALLGSHEEYDFYFPIFTVLQFCFYVGWLKVAEVLINPWGEDDDDIELNWFIDRHIKAAYMIVDEMHEEHPELLKDQYWEEVVPRNLPYTIASEASRRFILKGSAEDYKVKDNEALYANITKNKIVEDPYGDYEIYKRKNWFSRQLDRMGSTRSFRSFYSRNSGSDPYHKHSRNPSNNIDTRLAMPNPSKYSPTKSSIYERIMRRPRSPKNSQSNLSVPQSNSSTFDRKPAPLPAYDNPLIGRLVLTPVTELTNQESAQINNMQIPNLNMKRNSLILLQTPNGLSAEPGNHETTQINGVHIPNLDVKRNSLILLQTPNGLNSAAQEIPAFIFQPNQSNQVESQPNYDAVDNLTSSEENDSSRSTSQASATFRNEPEREEEQNNGKREVFAPINVCSNFFIVM</sequence>
<organism evidence="9">
    <name type="scientific">Culicoides sonorensis</name>
    <name type="common">Biting midge</name>
    <dbReference type="NCBI Taxonomy" id="179676"/>
    <lineage>
        <taxon>Eukaryota</taxon>
        <taxon>Metazoa</taxon>
        <taxon>Ecdysozoa</taxon>
        <taxon>Arthropoda</taxon>
        <taxon>Hexapoda</taxon>
        <taxon>Insecta</taxon>
        <taxon>Pterygota</taxon>
        <taxon>Neoptera</taxon>
        <taxon>Endopterygota</taxon>
        <taxon>Diptera</taxon>
        <taxon>Nematocera</taxon>
        <taxon>Chironomoidea</taxon>
        <taxon>Ceratopogonidae</taxon>
        <taxon>Ceratopogoninae</taxon>
        <taxon>Culicoides</taxon>
        <taxon>Monoculicoides</taxon>
    </lineage>
</organism>
<accession>A0A336MVE5</accession>
<keyword evidence="6" id="KW-0813">Transport</keyword>
<feature type="transmembrane region" description="Helical" evidence="6">
    <location>
        <begin position="129"/>
        <end position="148"/>
    </location>
</feature>
<feature type="transmembrane region" description="Helical" evidence="6">
    <location>
        <begin position="264"/>
        <end position="281"/>
    </location>
</feature>
<dbReference type="AlphaFoldDB" id="A0A336MVE5"/>
<dbReference type="PANTHER" id="PTHR10736:SF11">
    <property type="entry name" value="BESTROPHIN 2"/>
    <property type="match status" value="1"/>
</dbReference>
<evidence type="ECO:0000256" key="4">
    <source>
        <dbReference type="ARBA" id="ARBA00023136"/>
    </source>
</evidence>
<comment type="subcellular location">
    <subcellularLocation>
        <location evidence="6">Cell membrane</location>
        <topology evidence="6">Multi-pass membrane protein</topology>
    </subcellularLocation>
    <subcellularLocation>
        <location evidence="1">Membrane</location>
    </subcellularLocation>
</comment>
<name>A0A336MVE5_CULSO</name>
<comment type="function">
    <text evidence="6">Forms chloride channels.</text>
</comment>
<feature type="compositionally biased region" description="Polar residues" evidence="7">
    <location>
        <begin position="461"/>
        <end position="477"/>
    </location>
</feature>
<gene>
    <name evidence="9" type="primary">CSON006777</name>
</gene>
<dbReference type="VEuPathDB" id="VectorBase:CSON006777"/>
<evidence type="ECO:0000256" key="2">
    <source>
        <dbReference type="ARBA" id="ARBA00022692"/>
    </source>
</evidence>
<keyword evidence="2 6" id="KW-0812">Transmembrane</keyword>
<keyword evidence="6" id="KW-0869">Chloride channel</keyword>
<keyword evidence="3 6" id="KW-1133">Transmembrane helix</keyword>
<evidence type="ECO:0000256" key="3">
    <source>
        <dbReference type="ARBA" id="ARBA00022989"/>
    </source>
</evidence>
<dbReference type="Pfam" id="PF01062">
    <property type="entry name" value="Bestrophin"/>
    <property type="match status" value="1"/>
</dbReference>
<keyword evidence="4 6" id="KW-0472">Membrane</keyword>
<reference evidence="9" key="2">
    <citation type="submission" date="2018-07" db="EMBL/GenBank/DDBJ databases">
        <authorList>
            <person name="Quirk P.G."/>
            <person name="Krulwich T.A."/>
        </authorList>
    </citation>
    <scope>NUCLEOTIDE SEQUENCE</scope>
</reference>
<proteinExistence type="inferred from homology"/>
<dbReference type="PANTHER" id="PTHR10736">
    <property type="entry name" value="BESTROPHIN"/>
    <property type="match status" value="1"/>
</dbReference>
<keyword evidence="6" id="KW-1003">Cell membrane</keyword>
<feature type="transmembrane region" description="Helical" evidence="6">
    <location>
        <begin position="32"/>
        <end position="53"/>
    </location>
</feature>
<keyword evidence="6" id="KW-0868">Chloride</keyword>
<feature type="transmembrane region" description="Helical" evidence="6">
    <location>
        <begin position="74"/>
        <end position="95"/>
    </location>
</feature>
<comment type="similarity">
    <text evidence="5 6">Belongs to the anion channel-forming bestrophin (TC 1.A.46) family. Calcium-sensitive chloride channel subfamily.</text>
</comment>
<evidence type="ECO:0000256" key="6">
    <source>
        <dbReference type="RuleBase" id="RU363126"/>
    </source>
</evidence>
<keyword evidence="6" id="KW-0407">Ion channel</keyword>
<dbReference type="InterPro" id="IPR000615">
    <property type="entry name" value="Bestrophin"/>
</dbReference>
<evidence type="ECO:0000256" key="1">
    <source>
        <dbReference type="ARBA" id="ARBA00004370"/>
    </source>
</evidence>
<dbReference type="InterPro" id="IPR021134">
    <property type="entry name" value="Bestrophin-like"/>
</dbReference>
<feature type="region of interest" description="Disordered" evidence="7">
    <location>
        <begin position="601"/>
        <end position="637"/>
    </location>
</feature>
<dbReference type="GO" id="GO:0005254">
    <property type="term" value="F:chloride channel activity"/>
    <property type="evidence" value="ECO:0007669"/>
    <property type="project" value="UniProtKB-KW"/>
</dbReference>
<dbReference type="EMBL" id="UFQS01002553">
    <property type="protein sequence ID" value="SSX14260.1"/>
    <property type="molecule type" value="Genomic_DNA"/>
</dbReference>
<evidence type="ECO:0000256" key="5">
    <source>
        <dbReference type="ARBA" id="ARBA00034769"/>
    </source>
</evidence>
<evidence type="ECO:0000313" key="9">
    <source>
        <dbReference type="EMBL" id="SSX33675.1"/>
    </source>
</evidence>
<dbReference type="GO" id="GO:0034707">
    <property type="term" value="C:chloride channel complex"/>
    <property type="evidence" value="ECO:0007669"/>
    <property type="project" value="UniProtKB-KW"/>
</dbReference>
<dbReference type="EMBL" id="UFQT01002553">
    <property type="protein sequence ID" value="SSX33675.1"/>
    <property type="molecule type" value="Genomic_DNA"/>
</dbReference>
<protein>
    <recommendedName>
        <fullName evidence="6">Bestrophin homolog</fullName>
    </recommendedName>
</protein>
<evidence type="ECO:0000256" key="7">
    <source>
        <dbReference type="SAM" id="MobiDB-lite"/>
    </source>
</evidence>